<dbReference type="Gene3D" id="3.40.50.1000">
    <property type="entry name" value="HAD superfamily/HAD-like"/>
    <property type="match status" value="1"/>
</dbReference>
<dbReference type="EMBL" id="JAAAPO010000009">
    <property type="protein sequence ID" value="NBC38177.1"/>
    <property type="molecule type" value="Genomic_DNA"/>
</dbReference>
<dbReference type="PRINTS" id="PR00413">
    <property type="entry name" value="HADHALOGNASE"/>
</dbReference>
<dbReference type="Gene3D" id="1.10.150.240">
    <property type="entry name" value="Putative phosphatase, domain 2"/>
    <property type="match status" value="1"/>
</dbReference>
<evidence type="ECO:0000256" key="3">
    <source>
        <dbReference type="ARBA" id="ARBA00006171"/>
    </source>
</evidence>
<keyword evidence="6" id="KW-1185">Reference proteome</keyword>
<reference evidence="6" key="1">
    <citation type="submission" date="2020-01" db="EMBL/GenBank/DDBJ databases">
        <title>Sphingomonas sp. strain CSW-10.</title>
        <authorList>
            <person name="Chen W.-M."/>
        </authorList>
    </citation>
    <scope>NUCLEOTIDE SEQUENCE [LARGE SCALE GENOMIC DNA]</scope>
    <source>
        <strain evidence="6">FSY-8</strain>
    </source>
</reference>
<accession>A0ABW9XIE0</accession>
<dbReference type="SFLD" id="SFLDS00003">
    <property type="entry name" value="Haloacid_Dehalogenase"/>
    <property type="match status" value="1"/>
</dbReference>
<comment type="caution">
    <text evidence="5">The sequence shown here is derived from an EMBL/GenBank/DDBJ whole genome shotgun (WGS) entry which is preliminary data.</text>
</comment>
<dbReference type="Proteomes" id="UP000753724">
    <property type="component" value="Unassembled WGS sequence"/>
</dbReference>
<gene>
    <name evidence="5" type="ORF">GTZ99_16625</name>
</gene>
<evidence type="ECO:0000313" key="6">
    <source>
        <dbReference type="Proteomes" id="UP000753724"/>
    </source>
</evidence>
<dbReference type="InterPro" id="IPR036412">
    <property type="entry name" value="HAD-like_sf"/>
</dbReference>
<proteinExistence type="inferred from homology"/>
<comment type="similarity">
    <text evidence="3">Belongs to the HAD-like hydrolase superfamily. CbbY/CbbZ/Gph/YieH family.</text>
</comment>
<dbReference type="PANTHER" id="PTHR43434:SF1">
    <property type="entry name" value="PHOSPHOGLYCOLATE PHOSPHATASE"/>
    <property type="match status" value="1"/>
</dbReference>
<comment type="catalytic activity">
    <reaction evidence="1">
        <text>2-phosphoglycolate + H2O = glycolate + phosphate</text>
        <dbReference type="Rhea" id="RHEA:14369"/>
        <dbReference type="ChEBI" id="CHEBI:15377"/>
        <dbReference type="ChEBI" id="CHEBI:29805"/>
        <dbReference type="ChEBI" id="CHEBI:43474"/>
        <dbReference type="ChEBI" id="CHEBI:58033"/>
        <dbReference type="EC" id="3.1.3.18"/>
    </reaction>
</comment>
<evidence type="ECO:0000313" key="5">
    <source>
        <dbReference type="EMBL" id="NBC38177.1"/>
    </source>
</evidence>
<evidence type="ECO:0000256" key="1">
    <source>
        <dbReference type="ARBA" id="ARBA00000830"/>
    </source>
</evidence>
<dbReference type="InterPro" id="IPR023198">
    <property type="entry name" value="PGP-like_dom2"/>
</dbReference>
<organism evidence="5 6">
    <name type="scientific">Novosphingobium ovatum</name>
    <dbReference type="NCBI Taxonomy" id="1908523"/>
    <lineage>
        <taxon>Bacteria</taxon>
        <taxon>Pseudomonadati</taxon>
        <taxon>Pseudomonadota</taxon>
        <taxon>Alphaproteobacteria</taxon>
        <taxon>Sphingomonadales</taxon>
        <taxon>Sphingomonadaceae</taxon>
        <taxon>Novosphingobium</taxon>
    </lineage>
</organism>
<dbReference type="InterPro" id="IPR041492">
    <property type="entry name" value="HAD_2"/>
</dbReference>
<dbReference type="InterPro" id="IPR023214">
    <property type="entry name" value="HAD_sf"/>
</dbReference>
<dbReference type="RefSeq" id="WP_161720936.1">
    <property type="nucleotide sequence ID" value="NZ_JAAAPO010000009.1"/>
</dbReference>
<evidence type="ECO:0000256" key="2">
    <source>
        <dbReference type="ARBA" id="ARBA00004818"/>
    </source>
</evidence>
<dbReference type="SFLD" id="SFLDG01129">
    <property type="entry name" value="C1.5:_HAD__Beta-PGM__Phosphata"/>
    <property type="match status" value="1"/>
</dbReference>
<evidence type="ECO:0000256" key="4">
    <source>
        <dbReference type="ARBA" id="ARBA00013078"/>
    </source>
</evidence>
<dbReference type="PANTHER" id="PTHR43434">
    <property type="entry name" value="PHOSPHOGLYCOLATE PHOSPHATASE"/>
    <property type="match status" value="1"/>
</dbReference>
<dbReference type="InterPro" id="IPR050155">
    <property type="entry name" value="HAD-like_hydrolase_sf"/>
</dbReference>
<comment type="pathway">
    <text evidence="2">Organic acid metabolism; glycolate biosynthesis; glycolate from 2-phosphoglycolate: step 1/1.</text>
</comment>
<dbReference type="Pfam" id="PF13419">
    <property type="entry name" value="HAD_2"/>
    <property type="match status" value="1"/>
</dbReference>
<protein>
    <recommendedName>
        <fullName evidence="4">phosphoglycolate phosphatase</fullName>
        <ecNumber evidence="4">3.1.3.18</ecNumber>
    </recommendedName>
</protein>
<dbReference type="EC" id="3.1.3.18" evidence="4"/>
<sequence>MARPLIFDLDGTLVDSCAICVAILSDMLAQRGSSHRIDMDYARPFMSIGGQAMVAALLGPACGDPAEEIAEFRRRYAVHDTARDTLFPHVADGLARLVAAGHRLAICSNKPQNLCEKVLADTGLSPHFAAIIGTTPDRRSKPAPDLLDLTLAALKTDAADCLFIGDSELDHQVADAAGMPFLFLTHGYAHADYVADPAFSYDCFGVLTGDILAGRHG</sequence>
<name>A0ABW9XIE0_9SPHN</name>
<dbReference type="SUPFAM" id="SSF56784">
    <property type="entry name" value="HAD-like"/>
    <property type="match status" value="1"/>
</dbReference>
<dbReference type="InterPro" id="IPR006439">
    <property type="entry name" value="HAD-SF_hydro_IA"/>
</dbReference>